<name>A0A5B7HE59_PORTR</name>
<comment type="caution">
    <text evidence="1">The sequence shown here is derived from an EMBL/GenBank/DDBJ whole genome shotgun (WGS) entry which is preliminary data.</text>
</comment>
<keyword evidence="2" id="KW-1185">Reference proteome</keyword>
<dbReference type="AlphaFoldDB" id="A0A5B7HE59"/>
<dbReference type="Proteomes" id="UP000324222">
    <property type="component" value="Unassembled WGS sequence"/>
</dbReference>
<accession>A0A5B7HE59</accession>
<protein>
    <submittedName>
        <fullName evidence="1">Uncharacterized protein</fullName>
    </submittedName>
</protein>
<gene>
    <name evidence="1" type="ORF">E2C01_064854</name>
</gene>
<evidence type="ECO:0000313" key="1">
    <source>
        <dbReference type="EMBL" id="MPC70600.1"/>
    </source>
</evidence>
<organism evidence="1 2">
    <name type="scientific">Portunus trituberculatus</name>
    <name type="common">Swimming crab</name>
    <name type="synonym">Neptunus trituberculatus</name>
    <dbReference type="NCBI Taxonomy" id="210409"/>
    <lineage>
        <taxon>Eukaryota</taxon>
        <taxon>Metazoa</taxon>
        <taxon>Ecdysozoa</taxon>
        <taxon>Arthropoda</taxon>
        <taxon>Crustacea</taxon>
        <taxon>Multicrustacea</taxon>
        <taxon>Malacostraca</taxon>
        <taxon>Eumalacostraca</taxon>
        <taxon>Eucarida</taxon>
        <taxon>Decapoda</taxon>
        <taxon>Pleocyemata</taxon>
        <taxon>Brachyura</taxon>
        <taxon>Eubrachyura</taxon>
        <taxon>Portunoidea</taxon>
        <taxon>Portunidae</taxon>
        <taxon>Portuninae</taxon>
        <taxon>Portunus</taxon>
    </lineage>
</organism>
<sequence>MPSLPNPFTKLLLQHSRRGLSRLSHPWSNLRRLNPLHLGTGNHEGRPILLRSQNVLSCHLINTRTVILRPKARRVFESRSLFP</sequence>
<dbReference type="EMBL" id="VSRR010031420">
    <property type="protein sequence ID" value="MPC70600.1"/>
    <property type="molecule type" value="Genomic_DNA"/>
</dbReference>
<proteinExistence type="predicted"/>
<evidence type="ECO:0000313" key="2">
    <source>
        <dbReference type="Proteomes" id="UP000324222"/>
    </source>
</evidence>
<reference evidence="1 2" key="1">
    <citation type="submission" date="2019-05" db="EMBL/GenBank/DDBJ databases">
        <title>Another draft genome of Portunus trituberculatus and its Hox gene families provides insights of decapod evolution.</title>
        <authorList>
            <person name="Jeong J.-H."/>
            <person name="Song I."/>
            <person name="Kim S."/>
            <person name="Choi T."/>
            <person name="Kim D."/>
            <person name="Ryu S."/>
            <person name="Kim W."/>
        </authorList>
    </citation>
    <scope>NUCLEOTIDE SEQUENCE [LARGE SCALE GENOMIC DNA]</scope>
    <source>
        <tissue evidence="1">Muscle</tissue>
    </source>
</reference>